<gene>
    <name evidence="1" type="ORF">ABVT43_00390</name>
</gene>
<sequence>MSLQPIELISFSVCPYVQRSVITLLKKEIDFKISFIDLANKPDWFLKISPLGKVPVLKYGDTVIFESAVINEFLDEVTPSSLLPTDPLEKAVMRGWIEFSGQVLLSHYGTMIANTHEDFQKSLADLKSKLGRLEEIASDNATYFNGQSFTLLDSAIAPLFVRLNYYLKYFQIDVLSDFPKLNAISRYLCAQSYVQKSVDDKFDNDYRNYLASKNSILLQ</sequence>
<dbReference type="SFLD" id="SFLDG00358">
    <property type="entry name" value="Main_(cytGST)"/>
    <property type="match status" value="1"/>
</dbReference>
<dbReference type="InterPro" id="IPR005442">
    <property type="entry name" value="GST_omega"/>
</dbReference>
<dbReference type="EMBL" id="JBEVCJ010000001">
    <property type="protein sequence ID" value="MET1253574.1"/>
    <property type="molecule type" value="Genomic_DNA"/>
</dbReference>
<dbReference type="InterPro" id="IPR036249">
    <property type="entry name" value="Thioredoxin-like_sf"/>
</dbReference>
<dbReference type="InterPro" id="IPR040079">
    <property type="entry name" value="Glutathione_S-Trfase"/>
</dbReference>
<dbReference type="PROSITE" id="PS50405">
    <property type="entry name" value="GST_CTER"/>
    <property type="match status" value="1"/>
</dbReference>
<dbReference type="InterPro" id="IPR036282">
    <property type="entry name" value="Glutathione-S-Trfase_C_sf"/>
</dbReference>
<dbReference type="Pfam" id="PF13409">
    <property type="entry name" value="GST_N_2"/>
    <property type="match status" value="1"/>
</dbReference>
<dbReference type="Gene3D" id="1.20.1050.10">
    <property type="match status" value="1"/>
</dbReference>
<protein>
    <submittedName>
        <fullName evidence="1">Glutathione S-transferase family protein</fullName>
    </submittedName>
</protein>
<dbReference type="PANTHER" id="PTHR43968">
    <property type="match status" value="1"/>
</dbReference>
<evidence type="ECO:0000313" key="2">
    <source>
        <dbReference type="Proteomes" id="UP001548189"/>
    </source>
</evidence>
<name>A0ABV2BNP3_9GAMM</name>
<dbReference type="SUPFAM" id="SSF52833">
    <property type="entry name" value="Thioredoxin-like"/>
    <property type="match status" value="1"/>
</dbReference>
<dbReference type="Pfam" id="PF13410">
    <property type="entry name" value="GST_C_2"/>
    <property type="match status" value="1"/>
</dbReference>
<reference evidence="1 2" key="1">
    <citation type="submission" date="2024-06" db="EMBL/GenBank/DDBJ databases">
        <authorList>
            <person name="Li F."/>
        </authorList>
    </citation>
    <scope>NUCLEOTIDE SEQUENCE [LARGE SCALE GENOMIC DNA]</scope>
    <source>
        <strain evidence="1 2">GXAS 311</strain>
    </source>
</reference>
<dbReference type="Gene3D" id="3.40.30.10">
    <property type="entry name" value="Glutaredoxin"/>
    <property type="match status" value="1"/>
</dbReference>
<dbReference type="InterPro" id="IPR010987">
    <property type="entry name" value="Glutathione-S-Trfase_C-like"/>
</dbReference>
<dbReference type="InterPro" id="IPR050983">
    <property type="entry name" value="GST_Omega/HSP26"/>
</dbReference>
<evidence type="ECO:0000313" key="1">
    <source>
        <dbReference type="EMBL" id="MET1253574.1"/>
    </source>
</evidence>
<dbReference type="SUPFAM" id="SSF47616">
    <property type="entry name" value="GST C-terminal domain-like"/>
    <property type="match status" value="1"/>
</dbReference>
<organism evidence="1 2">
    <name type="scientific">Aliikangiella maris</name>
    <dbReference type="NCBI Taxonomy" id="3162458"/>
    <lineage>
        <taxon>Bacteria</taxon>
        <taxon>Pseudomonadati</taxon>
        <taxon>Pseudomonadota</taxon>
        <taxon>Gammaproteobacteria</taxon>
        <taxon>Oceanospirillales</taxon>
        <taxon>Pleioneaceae</taxon>
        <taxon>Aliikangiella</taxon>
    </lineage>
</organism>
<dbReference type="InterPro" id="IPR004045">
    <property type="entry name" value="Glutathione_S-Trfase_N"/>
</dbReference>
<dbReference type="PRINTS" id="PR01625">
    <property type="entry name" value="GSTRNSFRASEO"/>
</dbReference>
<dbReference type="Proteomes" id="UP001548189">
    <property type="component" value="Unassembled WGS sequence"/>
</dbReference>
<dbReference type="SFLD" id="SFLDS00019">
    <property type="entry name" value="Glutathione_Transferase_(cytos"/>
    <property type="match status" value="1"/>
</dbReference>
<dbReference type="PROSITE" id="PS50404">
    <property type="entry name" value="GST_NTER"/>
    <property type="match status" value="1"/>
</dbReference>
<proteinExistence type="predicted"/>
<comment type="caution">
    <text evidence="1">The sequence shown here is derived from an EMBL/GenBank/DDBJ whole genome shotgun (WGS) entry which is preliminary data.</text>
</comment>
<keyword evidence="2" id="KW-1185">Reference proteome</keyword>
<dbReference type="PANTHER" id="PTHR43968:SF6">
    <property type="entry name" value="GLUTATHIONE S-TRANSFERASE OMEGA"/>
    <property type="match status" value="1"/>
</dbReference>
<accession>A0ABV2BNP3</accession>